<name>A0AAV2DWQ8_9ROSI</name>
<dbReference type="InterPro" id="IPR052929">
    <property type="entry name" value="RNase_H-like_EbsB-rel"/>
</dbReference>
<dbReference type="InterPro" id="IPR002156">
    <property type="entry name" value="RNaseH_domain"/>
</dbReference>
<sequence length="209" mass="23415">MAVTAVLWRIWRSRNWVVFEGKQFGIPALMRQYHQQYQEWIGLLVSRSQGGPVPPEVEIPHCPMICLWDGATMAASHSVGGMFVKNHLGDVLIARGFQFAGIEYPLIAEALALREAILWCRDSGFAEVRFEGDAKVLIEKVNQANTRDNKVGALLEEIVGVLGLIGGFSVRFVGRHSNRAAHLVARKALHLYPTTSRSFNILTRFNSRM</sequence>
<dbReference type="PANTHER" id="PTHR47074">
    <property type="entry name" value="BNAC02G40300D PROTEIN"/>
    <property type="match status" value="1"/>
</dbReference>
<reference evidence="2 3" key="1">
    <citation type="submission" date="2024-04" db="EMBL/GenBank/DDBJ databases">
        <authorList>
            <person name="Fracassetti M."/>
        </authorList>
    </citation>
    <scope>NUCLEOTIDE SEQUENCE [LARGE SCALE GENOMIC DNA]</scope>
</reference>
<feature type="domain" description="RNase H type-1" evidence="1">
    <location>
        <begin position="73"/>
        <end position="188"/>
    </location>
</feature>
<protein>
    <recommendedName>
        <fullName evidence="1">RNase H type-1 domain-containing protein</fullName>
    </recommendedName>
</protein>
<organism evidence="2 3">
    <name type="scientific">Linum trigynum</name>
    <dbReference type="NCBI Taxonomy" id="586398"/>
    <lineage>
        <taxon>Eukaryota</taxon>
        <taxon>Viridiplantae</taxon>
        <taxon>Streptophyta</taxon>
        <taxon>Embryophyta</taxon>
        <taxon>Tracheophyta</taxon>
        <taxon>Spermatophyta</taxon>
        <taxon>Magnoliopsida</taxon>
        <taxon>eudicotyledons</taxon>
        <taxon>Gunneridae</taxon>
        <taxon>Pentapetalae</taxon>
        <taxon>rosids</taxon>
        <taxon>fabids</taxon>
        <taxon>Malpighiales</taxon>
        <taxon>Linaceae</taxon>
        <taxon>Linum</taxon>
    </lineage>
</organism>
<dbReference type="CDD" id="cd06222">
    <property type="entry name" value="RNase_H_like"/>
    <property type="match status" value="1"/>
</dbReference>
<dbReference type="PANTHER" id="PTHR47074:SF48">
    <property type="entry name" value="POLYNUCLEOTIDYL TRANSFERASE, RIBONUCLEASE H-LIKE SUPERFAMILY PROTEIN"/>
    <property type="match status" value="1"/>
</dbReference>
<dbReference type="AlphaFoldDB" id="A0AAV2DWQ8"/>
<dbReference type="Gene3D" id="3.30.420.10">
    <property type="entry name" value="Ribonuclease H-like superfamily/Ribonuclease H"/>
    <property type="match status" value="1"/>
</dbReference>
<dbReference type="Pfam" id="PF13456">
    <property type="entry name" value="RVT_3"/>
    <property type="match status" value="1"/>
</dbReference>
<dbReference type="Proteomes" id="UP001497516">
    <property type="component" value="Chromosome 3"/>
</dbReference>
<keyword evidence="3" id="KW-1185">Reference proteome</keyword>
<dbReference type="EMBL" id="OZ034816">
    <property type="protein sequence ID" value="CAL1377780.1"/>
    <property type="molecule type" value="Genomic_DNA"/>
</dbReference>
<evidence type="ECO:0000313" key="2">
    <source>
        <dbReference type="EMBL" id="CAL1377780.1"/>
    </source>
</evidence>
<dbReference type="InterPro" id="IPR036397">
    <property type="entry name" value="RNaseH_sf"/>
</dbReference>
<dbReference type="InterPro" id="IPR044730">
    <property type="entry name" value="RNase_H-like_dom_plant"/>
</dbReference>
<evidence type="ECO:0000313" key="3">
    <source>
        <dbReference type="Proteomes" id="UP001497516"/>
    </source>
</evidence>
<proteinExistence type="predicted"/>
<dbReference type="GO" id="GO:0003676">
    <property type="term" value="F:nucleic acid binding"/>
    <property type="evidence" value="ECO:0007669"/>
    <property type="project" value="InterPro"/>
</dbReference>
<evidence type="ECO:0000259" key="1">
    <source>
        <dbReference type="Pfam" id="PF13456"/>
    </source>
</evidence>
<gene>
    <name evidence="2" type="ORF">LTRI10_LOCUS19406</name>
</gene>
<dbReference type="GO" id="GO:0004523">
    <property type="term" value="F:RNA-DNA hybrid ribonuclease activity"/>
    <property type="evidence" value="ECO:0007669"/>
    <property type="project" value="InterPro"/>
</dbReference>
<accession>A0AAV2DWQ8</accession>